<name>A0A4T0X605_9ASCO</name>
<accession>A0A4T0X605</accession>
<protein>
    <submittedName>
        <fullName evidence="2">Uncharacterized protein</fullName>
    </submittedName>
</protein>
<organism evidence="2 3">
    <name type="scientific">Pichia inconspicua</name>
    <dbReference type="NCBI Taxonomy" id="52247"/>
    <lineage>
        <taxon>Eukaryota</taxon>
        <taxon>Fungi</taxon>
        <taxon>Dikarya</taxon>
        <taxon>Ascomycota</taxon>
        <taxon>Saccharomycotina</taxon>
        <taxon>Pichiomycetes</taxon>
        <taxon>Pichiales</taxon>
        <taxon>Pichiaceae</taxon>
        <taxon>Pichia</taxon>
    </lineage>
</organism>
<keyword evidence="1" id="KW-0812">Transmembrane</keyword>
<keyword evidence="3" id="KW-1185">Reference proteome</keyword>
<gene>
    <name evidence="2" type="ORF">CANINC_001144</name>
</gene>
<dbReference type="EMBL" id="SELW01000166">
    <property type="protein sequence ID" value="TID30264.1"/>
    <property type="molecule type" value="Genomic_DNA"/>
</dbReference>
<evidence type="ECO:0000313" key="2">
    <source>
        <dbReference type="EMBL" id="TID30264.1"/>
    </source>
</evidence>
<comment type="caution">
    <text evidence="2">The sequence shown here is derived from an EMBL/GenBank/DDBJ whole genome shotgun (WGS) entry which is preliminary data.</text>
</comment>
<proteinExistence type="predicted"/>
<keyword evidence="1" id="KW-0472">Membrane</keyword>
<evidence type="ECO:0000256" key="1">
    <source>
        <dbReference type="SAM" id="Phobius"/>
    </source>
</evidence>
<dbReference type="OrthoDB" id="3997609at2759"/>
<feature type="transmembrane region" description="Helical" evidence="1">
    <location>
        <begin position="131"/>
        <end position="152"/>
    </location>
</feature>
<feature type="transmembrane region" description="Helical" evidence="1">
    <location>
        <begin position="218"/>
        <end position="237"/>
    </location>
</feature>
<keyword evidence="1" id="KW-1133">Transmembrane helix</keyword>
<sequence length="293" mass="33751">MLVSPRMNELLRNEDAKQYQRQLKFFTKEFNKQLSISLYVLYYILFIYDESLIRFALQCFLHIFLSHMIDELNVESDVLPGVTPTNTLTRIFNPANNNTATVGNNRDSDGLINEEVQGLFEDWQPGEKSEFASRVVTVFLTPWVFIILYQIAFCLDDTYDGMVYDFSGKLSEQIRRTAYKDSYLKTGDLWTVSKAFTMGSIMTNWIGDFRCRSKVWKLVGILTLDFIIVSIQIIALINNYGIGLKVIHRFDADSDHADGVEDERTFNGLQGQLVLMRINPLKALRDLIMASQT</sequence>
<reference evidence="2 3" key="1">
    <citation type="journal article" date="2019" name="Front. Genet.">
        <title>Whole-Genome Sequencing of the Opportunistic Yeast Pathogen Candida inconspicua Uncovers Its Hybrid Origin.</title>
        <authorList>
            <person name="Mixao V."/>
            <person name="Hansen A.P."/>
            <person name="Saus E."/>
            <person name="Boekhout T."/>
            <person name="Lass-Florl C."/>
            <person name="Gabaldon T."/>
        </authorList>
    </citation>
    <scope>NUCLEOTIDE SEQUENCE [LARGE SCALE GENOMIC DNA]</scope>
    <source>
        <strain evidence="2 3">CBS 180</strain>
    </source>
</reference>
<evidence type="ECO:0000313" key="3">
    <source>
        <dbReference type="Proteomes" id="UP000307173"/>
    </source>
</evidence>
<dbReference type="Proteomes" id="UP000307173">
    <property type="component" value="Unassembled WGS sequence"/>
</dbReference>
<dbReference type="AlphaFoldDB" id="A0A4T0X605"/>